<sequence length="119" mass="13213">MNPDDALYDEQVVRPYVMTRGRTEARAKLDLISLAVTIRPATGVEMGLDPEHLKIVRLCKRPLSVAEIAAHLDLPAGTVRVLLGDLLDRGFIAVQEPQPEVDVLDERMYRAVLDGLRAL</sequence>
<proteinExistence type="predicted"/>
<name>A0A5M3WVV1_9ACTN</name>
<comment type="caution">
    <text evidence="1">The sequence shown here is derived from an EMBL/GenBank/DDBJ whole genome shotgun (WGS) entry which is preliminary data.</text>
</comment>
<keyword evidence="2" id="KW-1185">Reference proteome</keyword>
<evidence type="ECO:0000313" key="1">
    <source>
        <dbReference type="EMBL" id="GES12860.1"/>
    </source>
</evidence>
<organism evidence="1 2">
    <name type="scientific">Acrocarpospora macrocephala</name>
    <dbReference type="NCBI Taxonomy" id="150177"/>
    <lineage>
        <taxon>Bacteria</taxon>
        <taxon>Bacillati</taxon>
        <taxon>Actinomycetota</taxon>
        <taxon>Actinomycetes</taxon>
        <taxon>Streptosporangiales</taxon>
        <taxon>Streptosporangiaceae</taxon>
        <taxon>Acrocarpospora</taxon>
    </lineage>
</organism>
<dbReference type="InterPro" id="IPR036390">
    <property type="entry name" value="WH_DNA-bd_sf"/>
</dbReference>
<dbReference type="InterPro" id="IPR036388">
    <property type="entry name" value="WH-like_DNA-bd_sf"/>
</dbReference>
<accession>A0A5M3WVV1</accession>
<dbReference type="InterPro" id="IPR007995">
    <property type="entry name" value="DUF742"/>
</dbReference>
<dbReference type="PANTHER" id="PTHR36221">
    <property type="entry name" value="DUF742 DOMAIN-CONTAINING PROTEIN"/>
    <property type="match status" value="1"/>
</dbReference>
<dbReference type="EMBL" id="BLAE01000040">
    <property type="protein sequence ID" value="GES12860.1"/>
    <property type="molecule type" value="Genomic_DNA"/>
</dbReference>
<gene>
    <name evidence="1" type="ORF">Amac_064570</name>
</gene>
<dbReference type="AlphaFoldDB" id="A0A5M3WVV1"/>
<dbReference type="PANTHER" id="PTHR36221:SF1">
    <property type="entry name" value="DUF742 DOMAIN-CONTAINING PROTEIN"/>
    <property type="match status" value="1"/>
</dbReference>
<evidence type="ECO:0008006" key="3">
    <source>
        <dbReference type="Google" id="ProtNLM"/>
    </source>
</evidence>
<dbReference type="SUPFAM" id="SSF46785">
    <property type="entry name" value="Winged helix' DNA-binding domain"/>
    <property type="match status" value="1"/>
</dbReference>
<dbReference type="Pfam" id="PF05331">
    <property type="entry name" value="DUF742"/>
    <property type="match status" value="1"/>
</dbReference>
<reference evidence="1 2" key="1">
    <citation type="submission" date="2019-10" db="EMBL/GenBank/DDBJ databases">
        <title>Whole genome shotgun sequence of Acrocarpospora macrocephala NBRC 16266.</title>
        <authorList>
            <person name="Ichikawa N."/>
            <person name="Kimura A."/>
            <person name="Kitahashi Y."/>
            <person name="Komaki H."/>
            <person name="Oguchi A."/>
        </authorList>
    </citation>
    <scope>NUCLEOTIDE SEQUENCE [LARGE SCALE GENOMIC DNA]</scope>
    <source>
        <strain evidence="1 2">NBRC 16266</strain>
    </source>
</reference>
<evidence type="ECO:0000313" key="2">
    <source>
        <dbReference type="Proteomes" id="UP000331127"/>
    </source>
</evidence>
<dbReference type="Gene3D" id="1.10.10.10">
    <property type="entry name" value="Winged helix-like DNA-binding domain superfamily/Winged helix DNA-binding domain"/>
    <property type="match status" value="1"/>
</dbReference>
<protein>
    <recommendedName>
        <fullName evidence="3">DUF742 domain-containing protein</fullName>
    </recommendedName>
</protein>
<dbReference type="Proteomes" id="UP000331127">
    <property type="component" value="Unassembled WGS sequence"/>
</dbReference>
<dbReference type="RefSeq" id="WP_246268861.1">
    <property type="nucleotide sequence ID" value="NZ_BAAAHL010000034.1"/>
</dbReference>